<protein>
    <submittedName>
        <fullName evidence="1">Uncharacterized protein</fullName>
    </submittedName>
</protein>
<dbReference type="EMBL" id="ANJA01001944">
    <property type="protein sequence ID" value="ETO73200.1"/>
    <property type="molecule type" value="Genomic_DNA"/>
</dbReference>
<gene>
    <name evidence="1" type="ORF">F444_10837</name>
</gene>
<evidence type="ECO:0000313" key="1">
    <source>
        <dbReference type="EMBL" id="ETO73200.1"/>
    </source>
</evidence>
<evidence type="ECO:0000313" key="2">
    <source>
        <dbReference type="Proteomes" id="UP000028582"/>
    </source>
</evidence>
<dbReference type="AlphaFoldDB" id="A0A081A2T9"/>
<dbReference type="Proteomes" id="UP000028582">
    <property type="component" value="Unassembled WGS sequence"/>
</dbReference>
<accession>A0A081A2T9</accession>
<comment type="caution">
    <text evidence="1">The sequence shown here is derived from an EMBL/GenBank/DDBJ whole genome shotgun (WGS) entry which is preliminary data.</text>
</comment>
<organism evidence="1 2">
    <name type="scientific">Phytophthora nicotianae P1976</name>
    <dbReference type="NCBI Taxonomy" id="1317066"/>
    <lineage>
        <taxon>Eukaryota</taxon>
        <taxon>Sar</taxon>
        <taxon>Stramenopiles</taxon>
        <taxon>Oomycota</taxon>
        <taxon>Peronosporomycetes</taxon>
        <taxon>Peronosporales</taxon>
        <taxon>Peronosporaceae</taxon>
        <taxon>Phytophthora</taxon>
    </lineage>
</organism>
<sequence>MATDVSVRKSVPTKNSMHIKKLTADNNGSFASRSCEHCTLHCEAP</sequence>
<reference evidence="1 2" key="1">
    <citation type="submission" date="2013-11" db="EMBL/GenBank/DDBJ databases">
        <title>The Genome Sequence of Phytophthora parasitica P1976.</title>
        <authorList>
            <consortium name="The Broad Institute Genomics Platform"/>
            <person name="Russ C."/>
            <person name="Tyler B."/>
            <person name="Panabieres F."/>
            <person name="Shan W."/>
            <person name="Tripathy S."/>
            <person name="Grunwald N."/>
            <person name="Machado M."/>
            <person name="Johnson C.S."/>
            <person name="Walker B."/>
            <person name="Young S."/>
            <person name="Zeng Q."/>
            <person name="Gargeya S."/>
            <person name="Fitzgerald M."/>
            <person name="Haas B."/>
            <person name="Abouelleil A."/>
            <person name="Allen A.W."/>
            <person name="Alvarado L."/>
            <person name="Arachchi H.M."/>
            <person name="Berlin A.M."/>
            <person name="Chapman S.B."/>
            <person name="Gainer-Dewar J."/>
            <person name="Goldberg J."/>
            <person name="Griggs A."/>
            <person name="Gujja S."/>
            <person name="Hansen M."/>
            <person name="Howarth C."/>
            <person name="Imamovic A."/>
            <person name="Ireland A."/>
            <person name="Larimer J."/>
            <person name="McCowan C."/>
            <person name="Murphy C."/>
            <person name="Pearson M."/>
            <person name="Poon T.W."/>
            <person name="Priest M."/>
            <person name="Roberts A."/>
            <person name="Saif S."/>
            <person name="Shea T."/>
            <person name="Sisk P."/>
            <person name="Sykes S."/>
            <person name="Wortman J."/>
            <person name="Nusbaum C."/>
            <person name="Birren B."/>
        </authorList>
    </citation>
    <scope>NUCLEOTIDE SEQUENCE [LARGE SCALE GENOMIC DNA]</scope>
    <source>
        <strain evidence="1 2">P1976</strain>
    </source>
</reference>
<proteinExistence type="predicted"/>
<name>A0A081A2T9_PHYNI</name>